<organism evidence="2 3">
    <name type="scientific">Allobacillus saliphilus</name>
    <dbReference type="NCBI Taxonomy" id="2912308"/>
    <lineage>
        <taxon>Bacteria</taxon>
        <taxon>Bacillati</taxon>
        <taxon>Bacillota</taxon>
        <taxon>Bacilli</taxon>
        <taxon>Bacillales</taxon>
        <taxon>Bacillaceae</taxon>
        <taxon>Allobacillus</taxon>
    </lineage>
</organism>
<dbReference type="AlphaFoldDB" id="A0A941CYI7"/>
<reference evidence="2 3" key="1">
    <citation type="submission" date="2021-04" db="EMBL/GenBank/DDBJ databases">
        <title>Allobacillus sp. nov. SKP8-2 isolated from shrimp paste.</title>
        <authorList>
            <person name="Tanasupawat S."/>
            <person name="Yiamsombat S."/>
            <person name="Kanchanasin P."/>
            <person name="Kuncharoen N."/>
        </authorList>
    </citation>
    <scope>NUCLEOTIDE SEQUENCE [LARGE SCALE GENOMIC DNA]</scope>
    <source>
        <strain evidence="2 3">SKP8-2</strain>
    </source>
</reference>
<dbReference type="InterPro" id="IPR021027">
    <property type="entry name" value="Transposase_put_HTH"/>
</dbReference>
<comment type="caution">
    <text evidence="2">The sequence shown here is derived from an EMBL/GenBank/DDBJ whole genome shotgun (WGS) entry which is preliminary data.</text>
</comment>
<evidence type="ECO:0000259" key="1">
    <source>
        <dbReference type="Pfam" id="PF12323"/>
    </source>
</evidence>
<sequence>MVIKKAYKFRIYPNKVQQNIINQTFGCSRFLFNRALFDVKTT</sequence>
<evidence type="ECO:0000313" key="2">
    <source>
        <dbReference type="EMBL" id="MBR7554793.1"/>
    </source>
</evidence>
<evidence type="ECO:0000313" key="3">
    <source>
        <dbReference type="Proteomes" id="UP000675431"/>
    </source>
</evidence>
<dbReference type="RefSeq" id="WP_212371327.1">
    <property type="nucleotide sequence ID" value="NZ_JAGSIE010000040.1"/>
</dbReference>
<dbReference type="EMBL" id="JAGSIE010000040">
    <property type="protein sequence ID" value="MBR7554793.1"/>
    <property type="molecule type" value="Genomic_DNA"/>
</dbReference>
<feature type="non-terminal residue" evidence="2">
    <location>
        <position position="42"/>
    </location>
</feature>
<protein>
    <submittedName>
        <fullName evidence="2">Helix-turn-helix domain-containing protein</fullName>
    </submittedName>
</protein>
<dbReference type="Pfam" id="PF12323">
    <property type="entry name" value="HTH_OrfB_IS605"/>
    <property type="match status" value="1"/>
</dbReference>
<feature type="domain" description="Transposase putative helix-turn-helix" evidence="1">
    <location>
        <begin position="1"/>
        <end position="36"/>
    </location>
</feature>
<proteinExistence type="predicted"/>
<accession>A0A941CYI7</accession>
<keyword evidence="3" id="KW-1185">Reference proteome</keyword>
<dbReference type="Proteomes" id="UP000675431">
    <property type="component" value="Unassembled WGS sequence"/>
</dbReference>
<gene>
    <name evidence="2" type="ORF">KC820_11720</name>
</gene>
<name>A0A941CYI7_9BACI</name>